<gene>
    <name evidence="2" type="ORF">GGR47_002755</name>
</gene>
<evidence type="ECO:0000313" key="2">
    <source>
        <dbReference type="EMBL" id="MBB3876500.1"/>
    </source>
</evidence>
<protein>
    <submittedName>
        <fullName evidence="2">Uncharacterized protein</fullName>
    </submittedName>
</protein>
<proteinExistence type="predicted"/>
<keyword evidence="1" id="KW-0472">Membrane</keyword>
<evidence type="ECO:0000313" key="3">
    <source>
        <dbReference type="Proteomes" id="UP000528945"/>
    </source>
</evidence>
<sequence>MTLDWRQGLTSIVVAAAVAGVVSLVLRGYDGNTHLVSALAIGLGIGASRLVQGGKRP</sequence>
<reference evidence="2 3" key="1">
    <citation type="submission" date="2020-08" db="EMBL/GenBank/DDBJ databases">
        <title>Genomic Encyclopedia of Type Strains, Phase IV (KMG-IV): sequencing the most valuable type-strain genomes for metagenomic binning, comparative biology and taxonomic classification.</title>
        <authorList>
            <person name="Goeker M."/>
        </authorList>
    </citation>
    <scope>NUCLEOTIDE SEQUENCE [LARGE SCALE GENOMIC DNA]</scope>
    <source>
        <strain evidence="2 3">DSM 15581</strain>
    </source>
</reference>
<evidence type="ECO:0000256" key="1">
    <source>
        <dbReference type="SAM" id="Phobius"/>
    </source>
</evidence>
<dbReference type="RefSeq" id="WP_167509752.1">
    <property type="nucleotide sequence ID" value="NZ_JACIDB010000006.1"/>
</dbReference>
<comment type="caution">
    <text evidence="2">The sequence shown here is derived from an EMBL/GenBank/DDBJ whole genome shotgun (WGS) entry which is preliminary data.</text>
</comment>
<keyword evidence="1" id="KW-0812">Transmembrane</keyword>
<dbReference type="EMBL" id="JACIDB010000006">
    <property type="protein sequence ID" value="MBB3876500.1"/>
    <property type="molecule type" value="Genomic_DNA"/>
</dbReference>
<keyword evidence="3" id="KW-1185">Reference proteome</keyword>
<name>A0AAW3TY10_9SPHN</name>
<feature type="transmembrane region" description="Helical" evidence="1">
    <location>
        <begin position="12"/>
        <end position="29"/>
    </location>
</feature>
<organism evidence="2 3">
    <name type="scientific">Sphingomonas aquatilis</name>
    <dbReference type="NCBI Taxonomy" id="93063"/>
    <lineage>
        <taxon>Bacteria</taxon>
        <taxon>Pseudomonadati</taxon>
        <taxon>Pseudomonadota</taxon>
        <taxon>Alphaproteobacteria</taxon>
        <taxon>Sphingomonadales</taxon>
        <taxon>Sphingomonadaceae</taxon>
        <taxon>Sphingomonas</taxon>
    </lineage>
</organism>
<feature type="transmembrane region" description="Helical" evidence="1">
    <location>
        <begin position="35"/>
        <end position="51"/>
    </location>
</feature>
<keyword evidence="1" id="KW-1133">Transmembrane helix</keyword>
<accession>A0AAW3TY10</accession>
<dbReference type="Proteomes" id="UP000528945">
    <property type="component" value="Unassembled WGS sequence"/>
</dbReference>
<dbReference type="AlphaFoldDB" id="A0AAW3TY10"/>